<keyword evidence="16" id="KW-1185">Reference proteome</keyword>
<feature type="region of interest" description="Disordered" evidence="12">
    <location>
        <begin position="675"/>
        <end position="694"/>
    </location>
</feature>
<evidence type="ECO:0000259" key="14">
    <source>
        <dbReference type="PROSITE" id="PS50011"/>
    </source>
</evidence>
<evidence type="ECO:0000256" key="13">
    <source>
        <dbReference type="SAM" id="Phobius"/>
    </source>
</evidence>
<feature type="transmembrane region" description="Helical" evidence="13">
    <location>
        <begin position="303"/>
        <end position="329"/>
    </location>
</feature>
<feature type="compositionally biased region" description="Low complexity" evidence="12">
    <location>
        <begin position="254"/>
        <end position="280"/>
    </location>
</feature>
<dbReference type="PROSITE" id="PS50011">
    <property type="entry name" value="PROTEIN_KINASE_DOM"/>
    <property type="match status" value="1"/>
</dbReference>
<dbReference type="InterPro" id="IPR001245">
    <property type="entry name" value="Ser-Thr/Tyr_kinase_cat_dom"/>
</dbReference>
<dbReference type="Gene3D" id="3.30.200.20">
    <property type="entry name" value="Phosphorylase Kinase, domain 1"/>
    <property type="match status" value="1"/>
</dbReference>
<evidence type="ECO:0000256" key="2">
    <source>
        <dbReference type="ARBA" id="ARBA00022614"/>
    </source>
</evidence>
<dbReference type="Gene3D" id="1.10.510.10">
    <property type="entry name" value="Transferase(Phosphotransferase) domain 1"/>
    <property type="match status" value="1"/>
</dbReference>
<keyword evidence="6 11" id="KW-0547">Nucleotide-binding</keyword>
<comment type="subcellular location">
    <subcellularLocation>
        <location evidence="1">Membrane</location>
    </subcellularLocation>
</comment>
<keyword evidence="10" id="KW-0325">Glycoprotein</keyword>
<dbReference type="FunFam" id="3.30.200.20:FF:000307">
    <property type="entry name" value="pollen receptor-like kinase 1"/>
    <property type="match status" value="1"/>
</dbReference>
<keyword evidence="8 13" id="KW-1133">Transmembrane helix</keyword>
<feature type="compositionally biased region" description="Basic and acidic residues" evidence="12">
    <location>
        <begin position="675"/>
        <end position="685"/>
    </location>
</feature>
<sequence>MKMPPSQYCLKFGPGILLLRVIFMVLLLHLPKRFADDLNSDRQALLDFAAAVPHPPRKVNWNSKSSVCNSWAGVTCTPDGTRVLELRLPGVGFYGPIPANTIGKLDALVSLSLRSNHLSGSLPSDILSLPSIRYLYLQNNNFSGEISLSSLSSQLNFIDLSFNSFTGNIPNELFDNSTNLTGLKLQNNSLTGPIPDHLGRLLGLKQLNLSNNHLNGSIPPSLERFPASSFQGNSLLCGRPLNQQCVSAAPSPSPSSSSFDTPSPSGPSPSLLSPPSHVPHSPTPLPASGNIQRHKASKSNTNLLSRGAIISIAVGTCALLFLLLLGIVLCCINKKKKDAESSVSAALKAKNYYYSNGTSRIDRKTGEEQYYLGSAESEKKKLVFLEGSTYNFDLEDLLRASAEVLGKGSYGTTYMAILEDGTSVAVKRLKEVMMVGRREFEQHMESVWRANDHPNVVSLRAYYYSKDEKLLVYDFLPFGTLSILLHGNRESGRRNLDWECRVRICLGAARGIAHIHSVAGGKLSHGNIKSSNVLLTRDLSGCISDFGATSHLVGGFSTRNTGCRAPELSETRKYTHKSDVYSFGVVLLEMVTGKAPVVQSTKGLPAHDEGVDLPRWVQSVVREEWTAEVFDIELMKFQNIEEEMVQMLQIAMACVERVPDMRPKMDQVVKMMEEIRKQPKSEHRPSSSGDLLLL</sequence>
<dbReference type="SUPFAM" id="SSF52058">
    <property type="entry name" value="L domain-like"/>
    <property type="match status" value="1"/>
</dbReference>
<dbReference type="GO" id="GO:0005524">
    <property type="term" value="F:ATP binding"/>
    <property type="evidence" value="ECO:0007669"/>
    <property type="project" value="UniProtKB-UniRule"/>
</dbReference>
<evidence type="ECO:0000313" key="16">
    <source>
        <dbReference type="Proteomes" id="UP001630127"/>
    </source>
</evidence>
<dbReference type="InterPro" id="IPR017441">
    <property type="entry name" value="Protein_kinase_ATP_BS"/>
</dbReference>
<dbReference type="InterPro" id="IPR011009">
    <property type="entry name" value="Kinase-like_dom_sf"/>
</dbReference>
<dbReference type="Pfam" id="PF07714">
    <property type="entry name" value="PK_Tyr_Ser-Thr"/>
    <property type="match status" value="1"/>
</dbReference>
<dbReference type="Pfam" id="PF08263">
    <property type="entry name" value="LRRNT_2"/>
    <property type="match status" value="1"/>
</dbReference>
<keyword evidence="4" id="KW-0732">Signal</keyword>
<keyword evidence="9 13" id="KW-0472">Membrane</keyword>
<dbReference type="GO" id="GO:0016020">
    <property type="term" value="C:membrane"/>
    <property type="evidence" value="ECO:0007669"/>
    <property type="project" value="UniProtKB-SubCell"/>
</dbReference>
<evidence type="ECO:0000256" key="11">
    <source>
        <dbReference type="PROSITE-ProRule" id="PRU10141"/>
    </source>
</evidence>
<feature type="region of interest" description="Disordered" evidence="12">
    <location>
        <begin position="247"/>
        <end position="296"/>
    </location>
</feature>
<feature type="domain" description="Protein kinase" evidence="14">
    <location>
        <begin position="399"/>
        <end position="675"/>
    </location>
</feature>
<dbReference type="PANTHER" id="PTHR48010:SF64">
    <property type="entry name" value="PROTEIN KINASE DOMAIN-CONTAINING PROTEIN"/>
    <property type="match status" value="1"/>
</dbReference>
<name>A0ABD3AKG2_9GENT</name>
<dbReference type="FunFam" id="1.10.510.10:FF:000095">
    <property type="entry name" value="protein STRUBBELIG-RECEPTOR FAMILY 8"/>
    <property type="match status" value="1"/>
</dbReference>
<evidence type="ECO:0000256" key="5">
    <source>
        <dbReference type="ARBA" id="ARBA00022737"/>
    </source>
</evidence>
<evidence type="ECO:0000256" key="1">
    <source>
        <dbReference type="ARBA" id="ARBA00004370"/>
    </source>
</evidence>
<organism evidence="15 16">
    <name type="scientific">Cinchona calisaya</name>
    <dbReference type="NCBI Taxonomy" id="153742"/>
    <lineage>
        <taxon>Eukaryota</taxon>
        <taxon>Viridiplantae</taxon>
        <taxon>Streptophyta</taxon>
        <taxon>Embryophyta</taxon>
        <taxon>Tracheophyta</taxon>
        <taxon>Spermatophyta</taxon>
        <taxon>Magnoliopsida</taxon>
        <taxon>eudicotyledons</taxon>
        <taxon>Gunneridae</taxon>
        <taxon>Pentapetalae</taxon>
        <taxon>asterids</taxon>
        <taxon>lamiids</taxon>
        <taxon>Gentianales</taxon>
        <taxon>Rubiaceae</taxon>
        <taxon>Cinchonoideae</taxon>
        <taxon>Cinchoneae</taxon>
        <taxon>Cinchona</taxon>
    </lineage>
</organism>
<evidence type="ECO:0000256" key="8">
    <source>
        <dbReference type="ARBA" id="ARBA00022989"/>
    </source>
</evidence>
<protein>
    <recommendedName>
        <fullName evidence="14">Protein kinase domain-containing protein</fullName>
    </recommendedName>
</protein>
<proteinExistence type="predicted"/>
<gene>
    <name evidence="15" type="ORF">ACH5RR_005112</name>
</gene>
<dbReference type="InterPro" id="IPR000719">
    <property type="entry name" value="Prot_kinase_dom"/>
</dbReference>
<evidence type="ECO:0000256" key="4">
    <source>
        <dbReference type="ARBA" id="ARBA00022729"/>
    </source>
</evidence>
<keyword evidence="3 13" id="KW-0812">Transmembrane</keyword>
<dbReference type="FunFam" id="3.80.10.10:FF:000400">
    <property type="entry name" value="Nuclear pore complex protein NUP107"/>
    <property type="match status" value="1"/>
</dbReference>
<dbReference type="Pfam" id="PF00560">
    <property type="entry name" value="LRR_1"/>
    <property type="match status" value="4"/>
</dbReference>
<dbReference type="InterPro" id="IPR050994">
    <property type="entry name" value="At_inactive_RLKs"/>
</dbReference>
<keyword evidence="2" id="KW-0433">Leucine-rich repeat</keyword>
<feature type="transmembrane region" description="Helical" evidence="13">
    <location>
        <begin position="12"/>
        <end position="30"/>
    </location>
</feature>
<accession>A0ABD3AKG2</accession>
<keyword evidence="7 11" id="KW-0067">ATP-binding</keyword>
<evidence type="ECO:0000256" key="3">
    <source>
        <dbReference type="ARBA" id="ARBA00022692"/>
    </source>
</evidence>
<reference evidence="15 16" key="1">
    <citation type="submission" date="2024-11" db="EMBL/GenBank/DDBJ databases">
        <title>A near-complete genome assembly of Cinchona calisaya.</title>
        <authorList>
            <person name="Lian D.C."/>
            <person name="Zhao X.W."/>
            <person name="Wei L."/>
        </authorList>
    </citation>
    <scope>NUCLEOTIDE SEQUENCE [LARGE SCALE GENOMIC DNA]</scope>
    <source>
        <tissue evidence="15">Nenye</tissue>
    </source>
</reference>
<evidence type="ECO:0000256" key="6">
    <source>
        <dbReference type="ARBA" id="ARBA00022741"/>
    </source>
</evidence>
<evidence type="ECO:0000256" key="12">
    <source>
        <dbReference type="SAM" id="MobiDB-lite"/>
    </source>
</evidence>
<feature type="binding site" evidence="11">
    <location>
        <position position="427"/>
    </location>
    <ligand>
        <name>ATP</name>
        <dbReference type="ChEBI" id="CHEBI:30616"/>
    </ligand>
</feature>
<evidence type="ECO:0000256" key="7">
    <source>
        <dbReference type="ARBA" id="ARBA00022840"/>
    </source>
</evidence>
<dbReference type="InterPro" id="IPR013210">
    <property type="entry name" value="LRR_N_plant-typ"/>
</dbReference>
<dbReference type="PANTHER" id="PTHR48010">
    <property type="entry name" value="OS05G0588300 PROTEIN"/>
    <property type="match status" value="1"/>
</dbReference>
<dbReference type="AlphaFoldDB" id="A0ABD3AKG2"/>
<dbReference type="Gene3D" id="3.80.10.10">
    <property type="entry name" value="Ribonuclease Inhibitor"/>
    <property type="match status" value="2"/>
</dbReference>
<dbReference type="PROSITE" id="PS00107">
    <property type="entry name" value="PROTEIN_KINASE_ATP"/>
    <property type="match status" value="1"/>
</dbReference>
<dbReference type="EMBL" id="JBJUIK010000003">
    <property type="protein sequence ID" value="KAL3531591.1"/>
    <property type="molecule type" value="Genomic_DNA"/>
</dbReference>
<evidence type="ECO:0000256" key="9">
    <source>
        <dbReference type="ARBA" id="ARBA00023136"/>
    </source>
</evidence>
<dbReference type="InterPro" id="IPR001611">
    <property type="entry name" value="Leu-rich_rpt"/>
</dbReference>
<evidence type="ECO:0000256" key="10">
    <source>
        <dbReference type="ARBA" id="ARBA00023180"/>
    </source>
</evidence>
<dbReference type="Proteomes" id="UP001630127">
    <property type="component" value="Unassembled WGS sequence"/>
</dbReference>
<evidence type="ECO:0000313" key="15">
    <source>
        <dbReference type="EMBL" id="KAL3531591.1"/>
    </source>
</evidence>
<keyword evidence="5" id="KW-0677">Repeat</keyword>
<dbReference type="InterPro" id="IPR032675">
    <property type="entry name" value="LRR_dom_sf"/>
</dbReference>
<comment type="caution">
    <text evidence="15">The sequence shown here is derived from an EMBL/GenBank/DDBJ whole genome shotgun (WGS) entry which is preliminary data.</text>
</comment>
<dbReference type="SUPFAM" id="SSF56112">
    <property type="entry name" value="Protein kinase-like (PK-like)"/>
    <property type="match status" value="1"/>
</dbReference>